<dbReference type="AlphaFoldDB" id="A0A847CZB6"/>
<keyword evidence="3" id="KW-1003">Cell membrane</keyword>
<protein>
    <submittedName>
        <fullName evidence="8">MFS transporter</fullName>
    </submittedName>
</protein>
<gene>
    <name evidence="8" type="ORF">GX656_02655</name>
</gene>
<dbReference type="InterPro" id="IPR011701">
    <property type="entry name" value="MFS"/>
</dbReference>
<feature type="transmembrane region" description="Helical" evidence="7">
    <location>
        <begin position="106"/>
        <end position="124"/>
    </location>
</feature>
<keyword evidence="6 7" id="KW-0472">Membrane</keyword>
<evidence type="ECO:0000313" key="9">
    <source>
        <dbReference type="Proteomes" id="UP000545876"/>
    </source>
</evidence>
<dbReference type="SUPFAM" id="SSF103473">
    <property type="entry name" value="MFS general substrate transporter"/>
    <property type="match status" value="1"/>
</dbReference>
<evidence type="ECO:0000256" key="3">
    <source>
        <dbReference type="ARBA" id="ARBA00022475"/>
    </source>
</evidence>
<name>A0A847CZB6_9BACT</name>
<dbReference type="Pfam" id="PF07690">
    <property type="entry name" value="MFS_1"/>
    <property type="match status" value="1"/>
</dbReference>
<keyword evidence="5 7" id="KW-1133">Transmembrane helix</keyword>
<dbReference type="InterPro" id="IPR036259">
    <property type="entry name" value="MFS_trans_sf"/>
</dbReference>
<dbReference type="InterPro" id="IPR050171">
    <property type="entry name" value="MFS_Transporters"/>
</dbReference>
<comment type="subcellular location">
    <subcellularLocation>
        <location evidence="1">Cell membrane</location>
        <topology evidence="1">Multi-pass membrane protein</topology>
    </subcellularLocation>
</comment>
<evidence type="ECO:0000256" key="6">
    <source>
        <dbReference type="ARBA" id="ARBA00023136"/>
    </source>
</evidence>
<feature type="transmembrane region" description="Helical" evidence="7">
    <location>
        <begin position="49"/>
        <end position="70"/>
    </location>
</feature>
<dbReference type="Gene3D" id="1.20.1250.20">
    <property type="entry name" value="MFS general substrate transporter like domains"/>
    <property type="match status" value="1"/>
</dbReference>
<organism evidence="8 9">
    <name type="scientific">Candidatus Dojkabacteria bacterium</name>
    <dbReference type="NCBI Taxonomy" id="2099670"/>
    <lineage>
        <taxon>Bacteria</taxon>
        <taxon>Candidatus Dojkabacteria</taxon>
    </lineage>
</organism>
<dbReference type="EMBL" id="JAAZBX010000009">
    <property type="protein sequence ID" value="NLD25517.1"/>
    <property type="molecule type" value="Genomic_DNA"/>
</dbReference>
<keyword evidence="2" id="KW-0813">Transport</keyword>
<evidence type="ECO:0000256" key="4">
    <source>
        <dbReference type="ARBA" id="ARBA00022692"/>
    </source>
</evidence>
<feature type="transmembrane region" description="Helical" evidence="7">
    <location>
        <begin position="82"/>
        <end position="100"/>
    </location>
</feature>
<dbReference type="PANTHER" id="PTHR23517">
    <property type="entry name" value="RESISTANCE PROTEIN MDTM, PUTATIVE-RELATED-RELATED"/>
    <property type="match status" value="1"/>
</dbReference>
<dbReference type="Proteomes" id="UP000545876">
    <property type="component" value="Unassembled WGS sequence"/>
</dbReference>
<comment type="caution">
    <text evidence="8">The sequence shown here is derived from an EMBL/GenBank/DDBJ whole genome shotgun (WGS) entry which is preliminary data.</text>
</comment>
<evidence type="ECO:0000256" key="7">
    <source>
        <dbReference type="SAM" id="Phobius"/>
    </source>
</evidence>
<evidence type="ECO:0000256" key="2">
    <source>
        <dbReference type="ARBA" id="ARBA00022448"/>
    </source>
</evidence>
<dbReference type="GO" id="GO:0022857">
    <property type="term" value="F:transmembrane transporter activity"/>
    <property type="evidence" value="ECO:0007669"/>
    <property type="project" value="InterPro"/>
</dbReference>
<feature type="transmembrane region" description="Helical" evidence="7">
    <location>
        <begin position="12"/>
        <end position="37"/>
    </location>
</feature>
<proteinExistence type="predicted"/>
<feature type="transmembrane region" description="Helical" evidence="7">
    <location>
        <begin position="170"/>
        <end position="192"/>
    </location>
</feature>
<sequence length="208" mass="23125">MSKLKKEGRNNTVILLTLADMFTWGPFLIISALSGIYLSQKLGVEAIKFVGIGTSIYFFTRSLFQIPMGYLTDKIKGDKDEILLLATGVILMGLPYTLYPNIVTPSHYYILQFIFGIGACLNVTNWRKLFATNIDSGIEGTQYAFYETIISLSTAVISLLVGGLANLGEVYFDVVMVVSGILMMLGCIWVLMIHSVKQRKTNINNLKK</sequence>
<dbReference type="PANTHER" id="PTHR23517:SF3">
    <property type="entry name" value="INTEGRAL MEMBRANE TRANSPORT PROTEIN"/>
    <property type="match status" value="1"/>
</dbReference>
<evidence type="ECO:0000313" key="8">
    <source>
        <dbReference type="EMBL" id="NLD25517.1"/>
    </source>
</evidence>
<feature type="transmembrane region" description="Helical" evidence="7">
    <location>
        <begin position="144"/>
        <end position="164"/>
    </location>
</feature>
<evidence type="ECO:0000256" key="5">
    <source>
        <dbReference type="ARBA" id="ARBA00022989"/>
    </source>
</evidence>
<dbReference type="GO" id="GO:0005886">
    <property type="term" value="C:plasma membrane"/>
    <property type="evidence" value="ECO:0007669"/>
    <property type="project" value="UniProtKB-SubCell"/>
</dbReference>
<evidence type="ECO:0000256" key="1">
    <source>
        <dbReference type="ARBA" id="ARBA00004651"/>
    </source>
</evidence>
<reference evidence="8 9" key="1">
    <citation type="journal article" date="2020" name="Biotechnol. Biofuels">
        <title>New insights from the biogas microbiome by comprehensive genome-resolved metagenomics of nearly 1600 species originating from multiple anaerobic digesters.</title>
        <authorList>
            <person name="Campanaro S."/>
            <person name="Treu L."/>
            <person name="Rodriguez-R L.M."/>
            <person name="Kovalovszki A."/>
            <person name="Ziels R.M."/>
            <person name="Maus I."/>
            <person name="Zhu X."/>
            <person name="Kougias P.G."/>
            <person name="Basile A."/>
            <person name="Luo G."/>
            <person name="Schluter A."/>
            <person name="Konstantinidis K.T."/>
            <person name="Angelidaki I."/>
        </authorList>
    </citation>
    <scope>NUCLEOTIDE SEQUENCE [LARGE SCALE GENOMIC DNA]</scope>
    <source>
        <strain evidence="8">AS06rmzACSIP_65</strain>
    </source>
</reference>
<accession>A0A847CZB6</accession>
<keyword evidence="4 7" id="KW-0812">Transmembrane</keyword>